<dbReference type="PROSITE" id="PS50109">
    <property type="entry name" value="HIS_KIN"/>
    <property type="match status" value="1"/>
</dbReference>
<reference evidence="7 8" key="1">
    <citation type="submission" date="2015-10" db="EMBL/GenBank/DDBJ databases">
        <title>Metagenome-Assembled Genomes uncover a global brackish microbiome.</title>
        <authorList>
            <person name="Hugerth L.W."/>
            <person name="Larsson J."/>
            <person name="Alneberg J."/>
            <person name="Lindh M.V."/>
            <person name="Legrand C."/>
            <person name="Pinhassi J."/>
            <person name="Andersson A.F."/>
        </authorList>
    </citation>
    <scope>NUCLEOTIDE SEQUENCE [LARGE SCALE GENOMIC DNA]</scope>
    <source>
        <strain evidence="7">BACL4 MAG-120920-bin41</strain>
    </source>
</reference>
<dbReference type="PANTHER" id="PTHR43711:SF1">
    <property type="entry name" value="HISTIDINE KINASE 1"/>
    <property type="match status" value="1"/>
</dbReference>
<dbReference type="AlphaFoldDB" id="A0A0R2SYV1"/>
<dbReference type="SUPFAM" id="SSF55874">
    <property type="entry name" value="ATPase domain of HSP90 chaperone/DNA topoisomerase II/histidine kinase"/>
    <property type="match status" value="1"/>
</dbReference>
<evidence type="ECO:0000256" key="1">
    <source>
        <dbReference type="ARBA" id="ARBA00000085"/>
    </source>
</evidence>
<dbReference type="InterPro" id="IPR050736">
    <property type="entry name" value="Sensor_HK_Regulatory"/>
</dbReference>
<dbReference type="GO" id="GO:0000160">
    <property type="term" value="P:phosphorelay signal transduction system"/>
    <property type="evidence" value="ECO:0007669"/>
    <property type="project" value="UniProtKB-KW"/>
</dbReference>
<evidence type="ECO:0000259" key="6">
    <source>
        <dbReference type="PROSITE" id="PS50109"/>
    </source>
</evidence>
<accession>A0A0R2SYV1</accession>
<dbReference type="InterPro" id="IPR005467">
    <property type="entry name" value="His_kinase_dom"/>
</dbReference>
<keyword evidence="3" id="KW-0808">Transferase</keyword>
<dbReference type="Proteomes" id="UP000051547">
    <property type="component" value="Unassembled WGS sequence"/>
</dbReference>
<sequence length="99" mass="10564">MVGNLIENAIIYTQAGGSVWVSVDNKNGNVVFAIEDNGPGISEAYWPQIFDRFFRPSPAAGEGCGLGLAIVREIAMAHGASVELESGREGRGARFFVSF</sequence>
<dbReference type="Pfam" id="PF02518">
    <property type="entry name" value="HATPase_c"/>
    <property type="match status" value="1"/>
</dbReference>
<dbReference type="InterPro" id="IPR036890">
    <property type="entry name" value="HATPase_C_sf"/>
</dbReference>
<dbReference type="PRINTS" id="PR00344">
    <property type="entry name" value="BCTRLSENSOR"/>
</dbReference>
<dbReference type="PANTHER" id="PTHR43711">
    <property type="entry name" value="TWO-COMPONENT HISTIDINE KINASE"/>
    <property type="match status" value="1"/>
</dbReference>
<proteinExistence type="predicted"/>
<feature type="domain" description="Histidine kinase" evidence="6">
    <location>
        <begin position="1"/>
        <end position="99"/>
    </location>
</feature>
<keyword evidence="4" id="KW-0418">Kinase</keyword>
<evidence type="ECO:0000313" key="7">
    <source>
        <dbReference type="EMBL" id="KRO80197.1"/>
    </source>
</evidence>
<organism evidence="7 8">
    <name type="scientific">OM182 bacterium BACL3 MAG-120920-bin41</name>
    <dbReference type="NCBI Taxonomy" id="1655580"/>
    <lineage>
        <taxon>Bacteria</taxon>
        <taxon>Pseudomonadati</taxon>
        <taxon>Pseudomonadota</taxon>
        <taxon>Gammaproteobacteria</taxon>
        <taxon>OMG group</taxon>
        <taxon>OM182 clade</taxon>
    </lineage>
</organism>
<dbReference type="SMART" id="SM00387">
    <property type="entry name" value="HATPase_c"/>
    <property type="match status" value="1"/>
</dbReference>
<dbReference type="GO" id="GO:0004673">
    <property type="term" value="F:protein histidine kinase activity"/>
    <property type="evidence" value="ECO:0007669"/>
    <property type="project" value="UniProtKB-EC"/>
</dbReference>
<dbReference type="InterPro" id="IPR003594">
    <property type="entry name" value="HATPase_dom"/>
</dbReference>
<dbReference type="EMBL" id="LIBE01000306">
    <property type="protein sequence ID" value="KRO80197.1"/>
    <property type="molecule type" value="Genomic_DNA"/>
</dbReference>
<gene>
    <name evidence="7" type="ORF">ABR72_01255</name>
</gene>
<dbReference type="Gene3D" id="3.30.565.10">
    <property type="entry name" value="Histidine kinase-like ATPase, C-terminal domain"/>
    <property type="match status" value="1"/>
</dbReference>
<evidence type="ECO:0000256" key="4">
    <source>
        <dbReference type="ARBA" id="ARBA00022777"/>
    </source>
</evidence>
<evidence type="ECO:0000256" key="3">
    <source>
        <dbReference type="ARBA" id="ARBA00022679"/>
    </source>
</evidence>
<comment type="caution">
    <text evidence="7">The sequence shown here is derived from an EMBL/GenBank/DDBJ whole genome shotgun (WGS) entry which is preliminary data.</text>
</comment>
<keyword evidence="5" id="KW-0902">Two-component regulatory system</keyword>
<dbReference type="EC" id="2.7.13.3" evidence="2"/>
<evidence type="ECO:0000256" key="5">
    <source>
        <dbReference type="ARBA" id="ARBA00023012"/>
    </source>
</evidence>
<comment type="catalytic activity">
    <reaction evidence="1">
        <text>ATP + protein L-histidine = ADP + protein N-phospho-L-histidine.</text>
        <dbReference type="EC" id="2.7.13.3"/>
    </reaction>
</comment>
<protein>
    <recommendedName>
        <fullName evidence="2">histidine kinase</fullName>
        <ecNumber evidence="2">2.7.13.3</ecNumber>
    </recommendedName>
</protein>
<evidence type="ECO:0000313" key="8">
    <source>
        <dbReference type="Proteomes" id="UP000051547"/>
    </source>
</evidence>
<dbReference type="CDD" id="cd00075">
    <property type="entry name" value="HATPase"/>
    <property type="match status" value="1"/>
</dbReference>
<name>A0A0R2SYV1_9GAMM</name>
<evidence type="ECO:0000256" key="2">
    <source>
        <dbReference type="ARBA" id="ARBA00012438"/>
    </source>
</evidence>
<dbReference type="InterPro" id="IPR004358">
    <property type="entry name" value="Sig_transdc_His_kin-like_C"/>
</dbReference>